<name>A0A2A9N6K4_9AGAR</name>
<evidence type="ECO:0000256" key="2">
    <source>
        <dbReference type="SAM" id="Phobius"/>
    </source>
</evidence>
<feature type="region of interest" description="Disordered" evidence="1">
    <location>
        <begin position="43"/>
        <end position="106"/>
    </location>
</feature>
<dbReference type="EMBL" id="KZ302429">
    <property type="protein sequence ID" value="PFH45339.1"/>
    <property type="molecule type" value="Genomic_DNA"/>
</dbReference>
<keyword evidence="2" id="KW-0812">Transmembrane</keyword>
<sequence length="253" mass="27734">MVRIAINKAYSIILIAGAVLNAATILATLPSSSRYPPRAIAFSNRRRGPADTPDLATRHTDGGDPFRGTPRGFAPASDDIKRRGTFKSSDTTSSKGTTLQTRKVDNAKHKFYTRGFTTREPDSLYRDTSRARVPSRAMTRTMPLRRLSDKEEKTTNKKGPIKAEETLLEVEEGGRRGVFARGNVQPVNGPPQKNAEVPNKKTVTFNDKVTRINYTPYSSSASFGSSGSSVSSGSDSGDEFYSLPFRSTKNFED</sequence>
<evidence type="ECO:0000256" key="1">
    <source>
        <dbReference type="SAM" id="MobiDB-lite"/>
    </source>
</evidence>
<keyword evidence="4" id="KW-1185">Reference proteome</keyword>
<feature type="compositionally biased region" description="Low complexity" evidence="1">
    <location>
        <begin position="86"/>
        <end position="98"/>
    </location>
</feature>
<keyword evidence="2" id="KW-1133">Transmembrane helix</keyword>
<organism evidence="3 4">
    <name type="scientific">Amanita thiersii Skay4041</name>
    <dbReference type="NCBI Taxonomy" id="703135"/>
    <lineage>
        <taxon>Eukaryota</taxon>
        <taxon>Fungi</taxon>
        <taxon>Dikarya</taxon>
        <taxon>Basidiomycota</taxon>
        <taxon>Agaricomycotina</taxon>
        <taxon>Agaricomycetes</taxon>
        <taxon>Agaricomycetidae</taxon>
        <taxon>Agaricales</taxon>
        <taxon>Pluteineae</taxon>
        <taxon>Amanitaceae</taxon>
        <taxon>Amanita</taxon>
    </lineage>
</organism>
<keyword evidence="2" id="KW-0472">Membrane</keyword>
<feature type="region of interest" description="Disordered" evidence="1">
    <location>
        <begin position="216"/>
        <end position="253"/>
    </location>
</feature>
<feature type="transmembrane region" description="Helical" evidence="2">
    <location>
        <begin position="12"/>
        <end position="29"/>
    </location>
</feature>
<accession>A0A2A9N6K4</accession>
<evidence type="ECO:0000313" key="3">
    <source>
        <dbReference type="EMBL" id="PFH45339.1"/>
    </source>
</evidence>
<dbReference type="AlphaFoldDB" id="A0A2A9N6K4"/>
<dbReference type="Proteomes" id="UP000242287">
    <property type="component" value="Unassembled WGS sequence"/>
</dbReference>
<protein>
    <submittedName>
        <fullName evidence="3">Uncharacterized protein</fullName>
    </submittedName>
</protein>
<reference evidence="3 4" key="1">
    <citation type="submission" date="2014-02" db="EMBL/GenBank/DDBJ databases">
        <title>Transposable element dynamics among asymbiotic and ectomycorrhizal Amanita fungi.</title>
        <authorList>
            <consortium name="DOE Joint Genome Institute"/>
            <person name="Hess J."/>
            <person name="Skrede I."/>
            <person name="Wolfe B."/>
            <person name="LaButti K."/>
            <person name="Ohm R.A."/>
            <person name="Grigoriev I.V."/>
            <person name="Pringle A."/>
        </authorList>
    </citation>
    <scope>NUCLEOTIDE SEQUENCE [LARGE SCALE GENOMIC DNA]</scope>
    <source>
        <strain evidence="3 4">SKay4041</strain>
    </source>
</reference>
<feature type="region of interest" description="Disordered" evidence="1">
    <location>
        <begin position="180"/>
        <end position="204"/>
    </location>
</feature>
<gene>
    <name evidence="3" type="ORF">AMATHDRAFT_9459</name>
</gene>
<evidence type="ECO:0000313" key="4">
    <source>
        <dbReference type="Proteomes" id="UP000242287"/>
    </source>
</evidence>
<feature type="compositionally biased region" description="Low complexity" evidence="1">
    <location>
        <begin position="218"/>
        <end position="235"/>
    </location>
</feature>
<proteinExistence type="predicted"/>